<evidence type="ECO:0000313" key="2">
    <source>
        <dbReference type="Proteomes" id="UP001172680"/>
    </source>
</evidence>
<keyword evidence="2" id="KW-1185">Reference proteome</keyword>
<name>A0ACC2Z5T0_9PEZI</name>
<evidence type="ECO:0000313" key="1">
    <source>
        <dbReference type="EMBL" id="KAJ9643032.1"/>
    </source>
</evidence>
<gene>
    <name evidence="1" type="ORF">H2199_004554</name>
</gene>
<dbReference type="Proteomes" id="UP001172680">
    <property type="component" value="Unassembled WGS sequence"/>
</dbReference>
<comment type="caution">
    <text evidence="1">The sequence shown here is derived from an EMBL/GenBank/DDBJ whole genome shotgun (WGS) entry which is preliminary data.</text>
</comment>
<organism evidence="1 2">
    <name type="scientific">Coniosporium tulheliwenetii</name>
    <dbReference type="NCBI Taxonomy" id="3383036"/>
    <lineage>
        <taxon>Eukaryota</taxon>
        <taxon>Fungi</taxon>
        <taxon>Dikarya</taxon>
        <taxon>Ascomycota</taxon>
        <taxon>Pezizomycotina</taxon>
        <taxon>Dothideomycetes</taxon>
        <taxon>Dothideomycetes incertae sedis</taxon>
        <taxon>Coniosporium</taxon>
    </lineage>
</organism>
<protein>
    <submittedName>
        <fullName evidence="1">Uncharacterized protein</fullName>
    </submittedName>
</protein>
<reference evidence="1" key="1">
    <citation type="submission" date="2022-10" db="EMBL/GenBank/DDBJ databases">
        <title>Culturing micro-colonial fungi from biological soil crusts in the Mojave desert and describing Neophaeococcomyces mojavensis, and introducing the new genera and species Taxawa tesnikishii.</title>
        <authorList>
            <person name="Kurbessoian T."/>
            <person name="Stajich J.E."/>
        </authorList>
    </citation>
    <scope>NUCLEOTIDE SEQUENCE</scope>
    <source>
        <strain evidence="1">JES_115</strain>
    </source>
</reference>
<dbReference type="EMBL" id="JAPDRP010000012">
    <property type="protein sequence ID" value="KAJ9643032.1"/>
    <property type="molecule type" value="Genomic_DNA"/>
</dbReference>
<sequence>MLLEGPPGVGKTLTAESVAEHMKAPLYSINAGQISEDMYDMEESLHEVFQIAKRWRAVLLLDESDVFLQERTNNNMEGNRVVSVFLRLLEYHEGILSLTTNRVTSMDAAFLSRIHLTLHFPDLDVPSRKYIWSNFLRLVHCDHELSERGVSRLAQININGREIKNLIKTAELLALSHKKKLALEHIQTVLRVTHRTVPHIRTFTQSAAVTMRAYWYDNQPPPTGRPAPPHDSGRPVSPSDLSKLGILHYNYPDVSAVNALASERGYKNRDEITISPATMGDIYEEKVKSFFHEHLHEDEEIRYILDGGGFFDVRNKDDDWVRIQLEKHDLMIMPAGIYHRFTTDEKNYTKAMRLFKDEPKWTPLNRGEETDGNRYRKEYLQTRDSSSVEAH</sequence>
<proteinExistence type="predicted"/>
<accession>A0ACC2Z5T0</accession>